<dbReference type="GO" id="GO:0005509">
    <property type="term" value="F:calcium ion binding"/>
    <property type="evidence" value="ECO:0007669"/>
    <property type="project" value="InterPro"/>
</dbReference>
<organism evidence="4 5">
    <name type="scientific">Allotamlana fucoidanivorans</name>
    <dbReference type="NCBI Taxonomy" id="2583814"/>
    <lineage>
        <taxon>Bacteria</taxon>
        <taxon>Pseudomonadati</taxon>
        <taxon>Bacteroidota</taxon>
        <taxon>Flavobacteriia</taxon>
        <taxon>Flavobacteriales</taxon>
        <taxon>Flavobacteriaceae</taxon>
        <taxon>Allotamlana</taxon>
    </lineage>
</organism>
<feature type="chain" id="PRO_5023092124" evidence="2">
    <location>
        <begin position="24"/>
        <end position="101"/>
    </location>
</feature>
<dbReference type="Proteomes" id="UP000308713">
    <property type="component" value="Unassembled WGS sequence"/>
</dbReference>
<evidence type="ECO:0000256" key="2">
    <source>
        <dbReference type="SAM" id="SignalP"/>
    </source>
</evidence>
<dbReference type="AlphaFoldDB" id="A0A5C4SKU2"/>
<evidence type="ECO:0000256" key="1">
    <source>
        <dbReference type="SAM" id="MobiDB-lite"/>
    </source>
</evidence>
<comment type="caution">
    <text evidence="4">The sequence shown here is derived from an EMBL/GenBank/DDBJ whole genome shotgun (WGS) entry which is preliminary data.</text>
</comment>
<dbReference type="EMBL" id="VDCS01000007">
    <property type="protein sequence ID" value="TNJ44540.1"/>
    <property type="molecule type" value="Genomic_DNA"/>
</dbReference>
<dbReference type="RefSeq" id="WP_139696452.1">
    <property type="nucleotide sequence ID" value="NZ_CP074074.1"/>
</dbReference>
<dbReference type="Gene3D" id="1.10.238.10">
    <property type="entry name" value="EF-hand"/>
    <property type="match status" value="1"/>
</dbReference>
<feature type="region of interest" description="Disordered" evidence="1">
    <location>
        <begin position="80"/>
        <end position="101"/>
    </location>
</feature>
<dbReference type="PROSITE" id="PS50222">
    <property type="entry name" value="EF_HAND_2"/>
    <property type="match status" value="1"/>
</dbReference>
<evidence type="ECO:0000313" key="4">
    <source>
        <dbReference type="EMBL" id="TNJ44540.1"/>
    </source>
</evidence>
<dbReference type="Pfam" id="PF13499">
    <property type="entry name" value="EF-hand_7"/>
    <property type="match status" value="1"/>
</dbReference>
<accession>A0A5C4SKU2</accession>
<feature type="compositionally biased region" description="Polar residues" evidence="1">
    <location>
        <begin position="80"/>
        <end position="89"/>
    </location>
</feature>
<proteinExistence type="predicted"/>
<evidence type="ECO:0000313" key="5">
    <source>
        <dbReference type="Proteomes" id="UP000308713"/>
    </source>
</evidence>
<sequence length="101" mass="11575">MKHSILKLGACALVFFAFSSIQAQEKKEPNFDKMLERFDADKNGTISLEEFKSAKRKNEVPEERLEKNFAHLDSDSNGEVTLEELQTNWGKGKEKGKKKKQ</sequence>
<keyword evidence="2" id="KW-0732">Signal</keyword>
<gene>
    <name evidence="4" type="ORF">FGF67_07795</name>
</gene>
<protein>
    <submittedName>
        <fullName evidence="4">EF-hand domain-containing protein</fullName>
    </submittedName>
</protein>
<dbReference type="CDD" id="cd00051">
    <property type="entry name" value="EFh"/>
    <property type="match status" value="1"/>
</dbReference>
<dbReference type="SUPFAM" id="SSF47473">
    <property type="entry name" value="EF-hand"/>
    <property type="match status" value="1"/>
</dbReference>
<feature type="signal peptide" evidence="2">
    <location>
        <begin position="1"/>
        <end position="23"/>
    </location>
</feature>
<name>A0A5C4SKU2_9FLAO</name>
<dbReference type="InterPro" id="IPR018247">
    <property type="entry name" value="EF_Hand_1_Ca_BS"/>
</dbReference>
<reference evidence="4 5" key="1">
    <citation type="submission" date="2019-05" db="EMBL/GenBank/DDBJ databases">
        <title>Tamlana fucoidanivorans sp. nov., isolated from the surface of algae collected from Fujian province in China.</title>
        <authorList>
            <person name="Li J."/>
        </authorList>
    </citation>
    <scope>NUCLEOTIDE SEQUENCE [LARGE SCALE GENOMIC DNA]</scope>
    <source>
        <strain evidence="4 5">CW2-9</strain>
    </source>
</reference>
<dbReference type="InterPro" id="IPR011992">
    <property type="entry name" value="EF-hand-dom_pair"/>
</dbReference>
<dbReference type="PROSITE" id="PS00018">
    <property type="entry name" value="EF_HAND_1"/>
    <property type="match status" value="2"/>
</dbReference>
<evidence type="ECO:0000259" key="3">
    <source>
        <dbReference type="PROSITE" id="PS50222"/>
    </source>
</evidence>
<dbReference type="OrthoDB" id="1448179at2"/>
<feature type="domain" description="EF-hand" evidence="3">
    <location>
        <begin position="26"/>
        <end position="61"/>
    </location>
</feature>
<keyword evidence="5" id="KW-1185">Reference proteome</keyword>
<dbReference type="InterPro" id="IPR002048">
    <property type="entry name" value="EF_hand_dom"/>
</dbReference>
<dbReference type="SMART" id="SM00054">
    <property type="entry name" value="EFh"/>
    <property type="match status" value="2"/>
</dbReference>